<proteinExistence type="predicted"/>
<evidence type="ECO:0000313" key="2">
    <source>
        <dbReference type="Proteomes" id="UP000076661"/>
    </source>
</evidence>
<dbReference type="AlphaFoldDB" id="A0A162C3P7"/>
<reference evidence="1 2" key="1">
    <citation type="submission" date="2013-07" db="EMBL/GenBank/DDBJ databases">
        <title>Comparative Genomic and Metabolomic Analysis of Twelve Strains of Pseudoalteromonas luteoviolacea.</title>
        <authorList>
            <person name="Vynne N.G."/>
            <person name="Mansson M."/>
            <person name="Gram L."/>
        </authorList>
    </citation>
    <scope>NUCLEOTIDE SEQUENCE [LARGE SCALE GENOMIC DNA]</scope>
    <source>
        <strain evidence="1 2">S4060-1</strain>
    </source>
</reference>
<comment type="caution">
    <text evidence="1">The sequence shown here is derived from an EMBL/GenBank/DDBJ whole genome shotgun (WGS) entry which is preliminary data.</text>
</comment>
<evidence type="ECO:0000313" key="1">
    <source>
        <dbReference type="EMBL" id="KZN61644.1"/>
    </source>
</evidence>
<dbReference type="Proteomes" id="UP000076661">
    <property type="component" value="Unassembled WGS sequence"/>
</dbReference>
<name>A0A162C3P7_9GAMM</name>
<gene>
    <name evidence="1" type="ORF">N478_06125</name>
</gene>
<sequence>MRITAWVATNATIATRNIQGGFMGDFKWLYVIELKKPSYCWAFYYFMAC</sequence>
<organism evidence="1 2">
    <name type="scientific">Pseudoalteromonas luteoviolacea S4060-1</name>
    <dbReference type="NCBI Taxonomy" id="1365257"/>
    <lineage>
        <taxon>Bacteria</taxon>
        <taxon>Pseudomonadati</taxon>
        <taxon>Pseudomonadota</taxon>
        <taxon>Gammaproteobacteria</taxon>
        <taxon>Alteromonadales</taxon>
        <taxon>Pseudoalteromonadaceae</taxon>
        <taxon>Pseudoalteromonas</taxon>
    </lineage>
</organism>
<protein>
    <submittedName>
        <fullName evidence="1">Uncharacterized protein</fullName>
    </submittedName>
</protein>
<accession>A0A162C3P7</accession>
<dbReference type="EMBL" id="AUXX01000045">
    <property type="protein sequence ID" value="KZN61644.1"/>
    <property type="molecule type" value="Genomic_DNA"/>
</dbReference>